<dbReference type="InterPro" id="IPR036047">
    <property type="entry name" value="F-box-like_dom_sf"/>
</dbReference>
<name>A0ABR3F4E3_9AGAR</name>
<accession>A0ABR3F4E3</accession>
<evidence type="ECO:0000259" key="1">
    <source>
        <dbReference type="Pfam" id="PF12937"/>
    </source>
</evidence>
<sequence>SPTVEKAMKPQLEHSTLILCAKCQQGLNACASVTPVNRTFLRSDYILSELETIRMAELLTEEERENEQYEKDIANVREILWRLESGQRELQTNMIRRRGALSLLRQIPPEIWEIIFSIVCTSTEGGYSLHIDCVREPHIYDTPLVTLSQVCSRWRQITVGCPKLWTSISIQFAELLDHSKHPLKLFLENSKECHLNVRVRRLLLGRSRYPSLESPIERDNWKLLTQYLWRCEKLTLDTDDFSLPALLPRDAQISFPHLLEYVEEIPDDYSDLEDSEWGKALLNAPKLNSVTTHFLRPLETLPYHQLTSLKIRYLYADEATKLYNVLPVCTQLRFLTLGLEDDGLEDEDGISLDSVELPSLRTLIIECSRSTPTDVRCPLLEEVLKSLRLPVLESLRLHCDGDTAMVDQWPAALLEMLERTSTLQKLFLFFDQCYGVLFDPGHRRSLASALLRAIPNVEVLQLALHRTGYTDKEQFRQHMERMLCDLFFQLAQLKTGIAPKLTDLRLFISDINMDGTLVEALLQTATARSPSALAASEVGVLVGPLSEISITRFPTLSYDEYHSHMESNKRALFTQIEVGSGIRKRMQDLEEDGVKVIIEGSDGPPPALRTLARRW</sequence>
<feature type="domain" description="F-box" evidence="1">
    <location>
        <begin position="106"/>
        <end position="170"/>
    </location>
</feature>
<dbReference type="SUPFAM" id="SSF81383">
    <property type="entry name" value="F-box domain"/>
    <property type="match status" value="1"/>
</dbReference>
<reference evidence="2 3" key="1">
    <citation type="submission" date="2024-02" db="EMBL/GenBank/DDBJ databases">
        <title>A draft genome for the cacao thread blight pathogen Marasmius crinis-equi.</title>
        <authorList>
            <person name="Cohen S.P."/>
            <person name="Baruah I.K."/>
            <person name="Amoako-Attah I."/>
            <person name="Bukari Y."/>
            <person name="Meinhardt L.W."/>
            <person name="Bailey B.A."/>
        </authorList>
    </citation>
    <scope>NUCLEOTIDE SEQUENCE [LARGE SCALE GENOMIC DNA]</scope>
    <source>
        <strain evidence="2 3">GH-76</strain>
    </source>
</reference>
<dbReference type="EMBL" id="JBAHYK010000990">
    <property type="protein sequence ID" value="KAL0570118.1"/>
    <property type="molecule type" value="Genomic_DNA"/>
</dbReference>
<comment type="caution">
    <text evidence="2">The sequence shown here is derived from an EMBL/GenBank/DDBJ whole genome shotgun (WGS) entry which is preliminary data.</text>
</comment>
<dbReference type="SUPFAM" id="SSF52047">
    <property type="entry name" value="RNI-like"/>
    <property type="match status" value="1"/>
</dbReference>
<evidence type="ECO:0000313" key="2">
    <source>
        <dbReference type="EMBL" id="KAL0570118.1"/>
    </source>
</evidence>
<dbReference type="Pfam" id="PF12937">
    <property type="entry name" value="F-box-like"/>
    <property type="match status" value="1"/>
</dbReference>
<proteinExistence type="predicted"/>
<dbReference type="Proteomes" id="UP001465976">
    <property type="component" value="Unassembled WGS sequence"/>
</dbReference>
<dbReference type="Gene3D" id="1.20.1280.50">
    <property type="match status" value="1"/>
</dbReference>
<evidence type="ECO:0000313" key="3">
    <source>
        <dbReference type="Proteomes" id="UP001465976"/>
    </source>
</evidence>
<dbReference type="InterPro" id="IPR001810">
    <property type="entry name" value="F-box_dom"/>
</dbReference>
<feature type="non-terminal residue" evidence="2">
    <location>
        <position position="1"/>
    </location>
</feature>
<dbReference type="Gene3D" id="3.80.10.10">
    <property type="entry name" value="Ribonuclease Inhibitor"/>
    <property type="match status" value="1"/>
</dbReference>
<dbReference type="InterPro" id="IPR032675">
    <property type="entry name" value="LRR_dom_sf"/>
</dbReference>
<gene>
    <name evidence="2" type="ORF">V5O48_011841</name>
</gene>
<protein>
    <recommendedName>
        <fullName evidence="1">F-box domain-containing protein</fullName>
    </recommendedName>
</protein>
<organism evidence="2 3">
    <name type="scientific">Marasmius crinis-equi</name>
    <dbReference type="NCBI Taxonomy" id="585013"/>
    <lineage>
        <taxon>Eukaryota</taxon>
        <taxon>Fungi</taxon>
        <taxon>Dikarya</taxon>
        <taxon>Basidiomycota</taxon>
        <taxon>Agaricomycotina</taxon>
        <taxon>Agaricomycetes</taxon>
        <taxon>Agaricomycetidae</taxon>
        <taxon>Agaricales</taxon>
        <taxon>Marasmiineae</taxon>
        <taxon>Marasmiaceae</taxon>
        <taxon>Marasmius</taxon>
    </lineage>
</organism>
<keyword evidence="3" id="KW-1185">Reference proteome</keyword>